<gene>
    <name evidence="5" type="ORF">G3561_28450</name>
    <name evidence="6" type="ORF">GCE86_23400</name>
</gene>
<dbReference type="EMBL" id="JAAHBZ010000018">
    <property type="protein sequence ID" value="NES31474.1"/>
    <property type="molecule type" value="Genomic_DNA"/>
</dbReference>
<dbReference type="Pfam" id="PF00392">
    <property type="entry name" value="GntR"/>
    <property type="match status" value="1"/>
</dbReference>
<dbReference type="AlphaFoldDB" id="A0AAJ3DM22"/>
<dbReference type="Proteomes" id="UP000477779">
    <property type="component" value="Unassembled WGS sequence"/>
</dbReference>
<proteinExistence type="predicted"/>
<dbReference type="PRINTS" id="PR00035">
    <property type="entry name" value="HTHGNTR"/>
</dbReference>
<dbReference type="GO" id="GO:0003677">
    <property type="term" value="F:DNA binding"/>
    <property type="evidence" value="ECO:0007669"/>
    <property type="project" value="UniProtKB-KW"/>
</dbReference>
<dbReference type="InterPro" id="IPR036390">
    <property type="entry name" value="WH_DNA-bd_sf"/>
</dbReference>
<protein>
    <submittedName>
        <fullName evidence="6">GntR family transcriptional regulator</fullName>
    </submittedName>
    <submittedName>
        <fullName evidence="5">Winged helix-turn-helix transcriptional regulator</fullName>
    </submittedName>
</protein>
<dbReference type="EMBL" id="CP045309">
    <property type="protein sequence ID" value="QGL49714.1"/>
    <property type="molecule type" value="Genomic_DNA"/>
</dbReference>
<dbReference type="SUPFAM" id="SSF46785">
    <property type="entry name" value="Winged helix' DNA-binding domain"/>
    <property type="match status" value="1"/>
</dbReference>
<dbReference type="GO" id="GO:0045892">
    <property type="term" value="P:negative regulation of DNA-templated transcription"/>
    <property type="evidence" value="ECO:0007669"/>
    <property type="project" value="TreeGrafter"/>
</dbReference>
<dbReference type="InterPro" id="IPR050679">
    <property type="entry name" value="Bact_HTH_transcr_reg"/>
</dbReference>
<dbReference type="SMART" id="SM00345">
    <property type="entry name" value="HTH_GNTR"/>
    <property type="match status" value="1"/>
</dbReference>
<keyword evidence="2" id="KW-0238">DNA-binding</keyword>
<dbReference type="PROSITE" id="PS50949">
    <property type="entry name" value="HTH_GNTR"/>
    <property type="match status" value="1"/>
</dbReference>
<dbReference type="InterPro" id="IPR000524">
    <property type="entry name" value="Tscrpt_reg_HTH_GntR"/>
</dbReference>
<sequence>MRSDVARVRTSSRLVRVVGRWTIQRAAFIGFIGRPEVDAAGHTQIRTGELKPGDKLPSISELCAQYGVSTQVIRSAMLILRAEGLVEGHQGRGVYVRDQGSHPSH</sequence>
<dbReference type="PANTHER" id="PTHR44846:SF17">
    <property type="entry name" value="GNTR-FAMILY TRANSCRIPTIONAL REGULATOR"/>
    <property type="match status" value="1"/>
</dbReference>
<dbReference type="PANTHER" id="PTHR44846">
    <property type="entry name" value="MANNOSYL-D-GLYCERATE TRANSPORT/METABOLISM SYSTEM REPRESSOR MNGR-RELATED"/>
    <property type="match status" value="1"/>
</dbReference>
<evidence type="ECO:0000256" key="1">
    <source>
        <dbReference type="ARBA" id="ARBA00023015"/>
    </source>
</evidence>
<evidence type="ECO:0000313" key="5">
    <source>
        <dbReference type="EMBL" id="NES31474.1"/>
    </source>
</evidence>
<evidence type="ECO:0000256" key="2">
    <source>
        <dbReference type="ARBA" id="ARBA00023125"/>
    </source>
</evidence>
<feature type="domain" description="HTH gntR-type" evidence="4">
    <location>
        <begin position="31"/>
        <end position="99"/>
    </location>
</feature>
<evidence type="ECO:0000259" key="4">
    <source>
        <dbReference type="PROSITE" id="PS50949"/>
    </source>
</evidence>
<evidence type="ECO:0000256" key="3">
    <source>
        <dbReference type="ARBA" id="ARBA00023163"/>
    </source>
</evidence>
<reference evidence="6 7" key="1">
    <citation type="submission" date="2019-10" db="EMBL/GenBank/DDBJ databases">
        <title>Genome Sequence of Micromonospora terminaliae DSM 101760.</title>
        <authorList>
            <person name="Guo L."/>
        </authorList>
    </citation>
    <scope>NUCLEOTIDE SEQUENCE [LARGE SCALE GENOMIC DNA]</scope>
    <source>
        <strain evidence="6 7">DSM 101760</strain>
    </source>
</reference>
<dbReference type="GO" id="GO:0003700">
    <property type="term" value="F:DNA-binding transcription factor activity"/>
    <property type="evidence" value="ECO:0007669"/>
    <property type="project" value="InterPro"/>
</dbReference>
<dbReference type="CDD" id="cd07377">
    <property type="entry name" value="WHTH_GntR"/>
    <property type="match status" value="1"/>
</dbReference>
<evidence type="ECO:0000313" key="7">
    <source>
        <dbReference type="Proteomes" id="UP000402241"/>
    </source>
</evidence>
<name>A0AAJ3DM22_9ACTN</name>
<keyword evidence="3" id="KW-0804">Transcription</keyword>
<keyword evidence="1" id="KW-0805">Transcription regulation</keyword>
<evidence type="ECO:0000313" key="8">
    <source>
        <dbReference type="Proteomes" id="UP000477779"/>
    </source>
</evidence>
<evidence type="ECO:0000313" key="6">
    <source>
        <dbReference type="EMBL" id="QGL49714.1"/>
    </source>
</evidence>
<organism evidence="5 8">
    <name type="scientific">Micromonospora terminaliae</name>
    <dbReference type="NCBI Taxonomy" id="1914461"/>
    <lineage>
        <taxon>Bacteria</taxon>
        <taxon>Bacillati</taxon>
        <taxon>Actinomycetota</taxon>
        <taxon>Actinomycetes</taxon>
        <taxon>Micromonosporales</taxon>
        <taxon>Micromonosporaceae</taxon>
        <taxon>Micromonospora</taxon>
    </lineage>
</organism>
<reference evidence="5 8" key="2">
    <citation type="submission" date="2020-02" db="EMBL/GenBank/DDBJ databases">
        <title>WGS of Micromonospora spp. isolated from hot spring.</title>
        <authorList>
            <person name="Thawai C."/>
        </authorList>
    </citation>
    <scope>NUCLEOTIDE SEQUENCE [LARGE SCALE GENOMIC DNA]</scope>
    <source>
        <strain evidence="5 8">TMS7</strain>
    </source>
</reference>
<dbReference type="Gene3D" id="1.10.10.10">
    <property type="entry name" value="Winged helix-like DNA-binding domain superfamily/Winged helix DNA-binding domain"/>
    <property type="match status" value="1"/>
</dbReference>
<accession>A0AAJ3DM22</accession>
<dbReference type="Proteomes" id="UP000402241">
    <property type="component" value="Chromosome"/>
</dbReference>
<dbReference type="InterPro" id="IPR036388">
    <property type="entry name" value="WH-like_DNA-bd_sf"/>
</dbReference>
<dbReference type="RefSeq" id="WP_154228913.1">
    <property type="nucleotide sequence ID" value="NZ_JAAHBZ010000018.1"/>
</dbReference>
<keyword evidence="7" id="KW-1185">Reference proteome</keyword>